<dbReference type="Proteomes" id="UP000269097">
    <property type="component" value="Chromosome"/>
</dbReference>
<sequence length="161" mass="16934">MDVTVHMTDGAQIETTPEEMAEMAGSTFAASSRVPEAAGEGFDLSAWFAALTADRAESADTAFPAPTHLIVRAADEFQAVIPWSQLKEAFFLCALNGSPLPKGGPLRLYVPDGTSACLNVKSVTFVRFAADPGLGQDAVYGFRNEISPESLSSGFKAGSGR</sequence>
<reference evidence="1 2" key="1">
    <citation type="submission" date="2018-10" db="EMBL/GenBank/DDBJ databases">
        <title>Genome Sequence of Cohnella sp.</title>
        <authorList>
            <person name="Srinivasan S."/>
            <person name="Kim M.K."/>
        </authorList>
    </citation>
    <scope>NUCLEOTIDE SEQUENCE [LARGE SCALE GENOMIC DNA]</scope>
    <source>
        <strain evidence="1 2">18JY8-7</strain>
    </source>
</reference>
<accession>A0A3G3JZH2</accession>
<protein>
    <recommendedName>
        <fullName evidence="3">Oxidoreductase molybdopterin-binding domain-containing protein</fullName>
    </recommendedName>
</protein>
<dbReference type="EMBL" id="CP033433">
    <property type="protein sequence ID" value="AYQ73267.1"/>
    <property type="molecule type" value="Genomic_DNA"/>
</dbReference>
<gene>
    <name evidence="1" type="ORF">EAV92_12230</name>
</gene>
<dbReference type="KEGG" id="coh:EAV92_12230"/>
<keyword evidence="2" id="KW-1185">Reference proteome</keyword>
<dbReference type="AlphaFoldDB" id="A0A3G3JZH2"/>
<organism evidence="1 2">
    <name type="scientific">Cohnella candidum</name>
    <dbReference type="NCBI Taxonomy" id="2674991"/>
    <lineage>
        <taxon>Bacteria</taxon>
        <taxon>Bacillati</taxon>
        <taxon>Bacillota</taxon>
        <taxon>Bacilli</taxon>
        <taxon>Bacillales</taxon>
        <taxon>Paenibacillaceae</taxon>
        <taxon>Cohnella</taxon>
    </lineage>
</organism>
<dbReference type="RefSeq" id="WP_123041349.1">
    <property type="nucleotide sequence ID" value="NZ_CP033433.1"/>
</dbReference>
<dbReference type="InterPro" id="IPR036374">
    <property type="entry name" value="OxRdtase_Mopterin-bd_sf"/>
</dbReference>
<name>A0A3G3JZH2_9BACL</name>
<evidence type="ECO:0000313" key="1">
    <source>
        <dbReference type="EMBL" id="AYQ73267.1"/>
    </source>
</evidence>
<dbReference type="SUPFAM" id="SSF56524">
    <property type="entry name" value="Oxidoreductase molybdopterin-binding domain"/>
    <property type="match status" value="1"/>
</dbReference>
<dbReference type="Gene3D" id="3.90.420.10">
    <property type="entry name" value="Oxidoreductase, molybdopterin-binding domain"/>
    <property type="match status" value="1"/>
</dbReference>
<evidence type="ECO:0000313" key="2">
    <source>
        <dbReference type="Proteomes" id="UP000269097"/>
    </source>
</evidence>
<evidence type="ECO:0008006" key="3">
    <source>
        <dbReference type="Google" id="ProtNLM"/>
    </source>
</evidence>
<proteinExistence type="predicted"/>